<evidence type="ECO:0000256" key="1">
    <source>
        <dbReference type="SAM" id="MobiDB-lite"/>
    </source>
</evidence>
<accession>A0ABR0LT24</accession>
<feature type="non-terminal residue" evidence="2">
    <location>
        <position position="1"/>
    </location>
</feature>
<feature type="compositionally biased region" description="Basic and acidic residues" evidence="1">
    <location>
        <begin position="1"/>
        <end position="12"/>
    </location>
</feature>
<feature type="compositionally biased region" description="Basic and acidic residues" evidence="1">
    <location>
        <begin position="125"/>
        <end position="138"/>
    </location>
</feature>
<comment type="caution">
    <text evidence="2">The sequence shown here is derived from an EMBL/GenBank/DDBJ whole genome shotgun (WGS) entry which is preliminary data.</text>
</comment>
<name>A0ABR0LT24_9PEZI</name>
<feature type="region of interest" description="Disordered" evidence="1">
    <location>
        <begin position="1"/>
        <end position="20"/>
    </location>
</feature>
<reference evidence="2 3" key="1">
    <citation type="submission" date="2023-08" db="EMBL/GenBank/DDBJ databases">
        <title>Black Yeasts Isolated from many extreme environments.</title>
        <authorList>
            <person name="Coleine C."/>
            <person name="Stajich J.E."/>
            <person name="Selbmann L."/>
        </authorList>
    </citation>
    <scope>NUCLEOTIDE SEQUENCE [LARGE SCALE GENOMIC DNA]</scope>
    <source>
        <strain evidence="2 3">CCFEE 536</strain>
    </source>
</reference>
<proteinExistence type="predicted"/>
<feature type="region of interest" description="Disordered" evidence="1">
    <location>
        <begin position="46"/>
        <end position="162"/>
    </location>
</feature>
<keyword evidence="3" id="KW-1185">Reference proteome</keyword>
<organism evidence="2 3">
    <name type="scientific">Cryomyces antarcticus</name>
    <dbReference type="NCBI Taxonomy" id="329879"/>
    <lineage>
        <taxon>Eukaryota</taxon>
        <taxon>Fungi</taxon>
        <taxon>Dikarya</taxon>
        <taxon>Ascomycota</taxon>
        <taxon>Pezizomycotina</taxon>
        <taxon>Dothideomycetes</taxon>
        <taxon>Dothideomycetes incertae sedis</taxon>
        <taxon>Cryomyces</taxon>
    </lineage>
</organism>
<sequence length="162" mass="19502">REGSGRHQECRSCCEPSGLEDPRQRLLCREVPERPRHRCCWHSSRGWRGRHSHPEGPESHWSLYRPSHWQPQRRRLPTLLRRPRNHRLAAPRLAHLRAGRRPPARHLHRRRRALPEGLPRAALPDQRRQTQRQDRADLGRLQLRRQHRDPAGCRQRRHGRHD</sequence>
<gene>
    <name evidence="2" type="ORF">LTR16_010342</name>
</gene>
<protein>
    <submittedName>
        <fullName evidence="2">Uncharacterized protein</fullName>
    </submittedName>
</protein>
<evidence type="ECO:0000313" key="3">
    <source>
        <dbReference type="Proteomes" id="UP001357485"/>
    </source>
</evidence>
<feature type="non-terminal residue" evidence="2">
    <location>
        <position position="162"/>
    </location>
</feature>
<evidence type="ECO:0000313" key="2">
    <source>
        <dbReference type="EMBL" id="KAK5240661.1"/>
    </source>
</evidence>
<feature type="compositionally biased region" description="Basic residues" evidence="1">
    <location>
        <begin position="71"/>
        <end position="112"/>
    </location>
</feature>
<dbReference type="Proteomes" id="UP001357485">
    <property type="component" value="Unassembled WGS sequence"/>
</dbReference>
<dbReference type="EMBL" id="JAVRRA010011123">
    <property type="protein sequence ID" value="KAK5240661.1"/>
    <property type="molecule type" value="Genomic_DNA"/>
</dbReference>